<accession>A0ABD3XTI8</accession>
<protein>
    <submittedName>
        <fullName evidence="1">Uncharacterized protein</fullName>
    </submittedName>
</protein>
<dbReference type="EMBL" id="JBJQND010000001">
    <property type="protein sequence ID" value="KAL3888328.1"/>
    <property type="molecule type" value="Genomic_DNA"/>
</dbReference>
<organism evidence="1 2">
    <name type="scientific">Sinanodonta woodiana</name>
    <name type="common">Chinese pond mussel</name>
    <name type="synonym">Anodonta woodiana</name>
    <dbReference type="NCBI Taxonomy" id="1069815"/>
    <lineage>
        <taxon>Eukaryota</taxon>
        <taxon>Metazoa</taxon>
        <taxon>Spiralia</taxon>
        <taxon>Lophotrochozoa</taxon>
        <taxon>Mollusca</taxon>
        <taxon>Bivalvia</taxon>
        <taxon>Autobranchia</taxon>
        <taxon>Heteroconchia</taxon>
        <taxon>Palaeoheterodonta</taxon>
        <taxon>Unionida</taxon>
        <taxon>Unionoidea</taxon>
        <taxon>Unionidae</taxon>
        <taxon>Unioninae</taxon>
        <taxon>Sinanodonta</taxon>
    </lineage>
</organism>
<evidence type="ECO:0000313" key="2">
    <source>
        <dbReference type="Proteomes" id="UP001634394"/>
    </source>
</evidence>
<gene>
    <name evidence="1" type="ORF">ACJMK2_000698</name>
</gene>
<sequence length="104" mass="11934">MSVTIGHLKFIDSAQFTINSLESLARLCNNFPSLDVHFADNASMMRRKGIFPYEYLTNFSRLNETSLPPREEFYSMLTGEHITDSEYQHALDIYSLFGCKNIGD</sequence>
<dbReference type="PANTHER" id="PTHR31511">
    <property type="entry name" value="PROTEIN CBG23764"/>
    <property type="match status" value="1"/>
</dbReference>
<evidence type="ECO:0000313" key="1">
    <source>
        <dbReference type="EMBL" id="KAL3888328.1"/>
    </source>
</evidence>
<keyword evidence="2" id="KW-1185">Reference proteome</keyword>
<dbReference type="Proteomes" id="UP001634394">
    <property type="component" value="Unassembled WGS sequence"/>
</dbReference>
<name>A0ABD3XTI8_SINWO</name>
<dbReference type="PANTHER" id="PTHR31511:SF12">
    <property type="entry name" value="RHO TERMINATION FACTOR N-TERMINAL DOMAIN-CONTAINING PROTEIN"/>
    <property type="match status" value="1"/>
</dbReference>
<proteinExistence type="predicted"/>
<reference evidence="1 2" key="1">
    <citation type="submission" date="2024-11" db="EMBL/GenBank/DDBJ databases">
        <title>Chromosome-level genome assembly of the freshwater bivalve Anodonta woodiana.</title>
        <authorList>
            <person name="Chen X."/>
        </authorList>
    </citation>
    <scope>NUCLEOTIDE SEQUENCE [LARGE SCALE GENOMIC DNA]</scope>
    <source>
        <strain evidence="1">MN2024</strain>
        <tissue evidence="1">Gills</tissue>
    </source>
</reference>
<comment type="caution">
    <text evidence="1">The sequence shown here is derived from an EMBL/GenBank/DDBJ whole genome shotgun (WGS) entry which is preliminary data.</text>
</comment>
<dbReference type="AlphaFoldDB" id="A0ABD3XTI8"/>